<protein>
    <submittedName>
        <fullName evidence="1">Uncharacterized protein</fullName>
    </submittedName>
</protein>
<sequence>MRSNRGTCYSHSFAPCVKGAVSRQLGKARELYRILRQLSERIDRTAVLLCPITSCQVVINPMAALGTVGLSHRAQVASVYLPATYGLRCSDADEGLSDTGYRVVPQEAEGKDDYVEGPACVSRLQTDWRAMGRIRFGFDTYRRLYSQMASLPSCSQLCFCFYLCPFSFTLDLPDANIVGTLSMLFGPFAEPIIAVMERYLAPYYGTLRKSRPFRAPPTRSLWFHTKRETYELEFYLSPSFHPLHEKSRPPYLSLPVSPRQPGHTMIGRLVIVFFCFFRDAIACAAVCKCPSCDS</sequence>
<reference evidence="1 2" key="1">
    <citation type="submission" date="2019-09" db="EMBL/GenBank/DDBJ databases">
        <title>Draft genome of the ectomycorrhizal ascomycete Sphaerosporella brunnea.</title>
        <authorList>
            <consortium name="DOE Joint Genome Institute"/>
            <person name="Benucci G.M."/>
            <person name="Marozzi G."/>
            <person name="Antonielli L."/>
            <person name="Sanchez S."/>
            <person name="Marco P."/>
            <person name="Wang X."/>
            <person name="Falini L.B."/>
            <person name="Barry K."/>
            <person name="Haridas S."/>
            <person name="Lipzen A."/>
            <person name="Labutti K."/>
            <person name="Grigoriev I.V."/>
            <person name="Murat C."/>
            <person name="Martin F."/>
            <person name="Albertini E."/>
            <person name="Donnini D."/>
            <person name="Bonito G."/>
        </authorList>
    </citation>
    <scope>NUCLEOTIDE SEQUENCE [LARGE SCALE GENOMIC DNA]</scope>
    <source>
        <strain evidence="1 2">Sb_GMNB300</strain>
    </source>
</reference>
<evidence type="ECO:0000313" key="2">
    <source>
        <dbReference type="Proteomes" id="UP000326924"/>
    </source>
</evidence>
<name>A0A5J5F643_9PEZI</name>
<comment type="caution">
    <text evidence="1">The sequence shown here is derived from an EMBL/GenBank/DDBJ whole genome shotgun (WGS) entry which is preliminary data.</text>
</comment>
<accession>A0A5J5F643</accession>
<dbReference type="InParanoid" id="A0A5J5F643"/>
<gene>
    <name evidence="1" type="ORF">FN846DRAFT_360091</name>
</gene>
<evidence type="ECO:0000313" key="1">
    <source>
        <dbReference type="EMBL" id="KAA8912007.1"/>
    </source>
</evidence>
<organism evidence="1 2">
    <name type="scientific">Sphaerosporella brunnea</name>
    <dbReference type="NCBI Taxonomy" id="1250544"/>
    <lineage>
        <taxon>Eukaryota</taxon>
        <taxon>Fungi</taxon>
        <taxon>Dikarya</taxon>
        <taxon>Ascomycota</taxon>
        <taxon>Pezizomycotina</taxon>
        <taxon>Pezizomycetes</taxon>
        <taxon>Pezizales</taxon>
        <taxon>Pyronemataceae</taxon>
        <taxon>Sphaerosporella</taxon>
    </lineage>
</organism>
<proteinExistence type="predicted"/>
<keyword evidence="2" id="KW-1185">Reference proteome</keyword>
<dbReference type="EMBL" id="VXIS01000029">
    <property type="protein sequence ID" value="KAA8912007.1"/>
    <property type="molecule type" value="Genomic_DNA"/>
</dbReference>
<dbReference type="AlphaFoldDB" id="A0A5J5F643"/>
<dbReference type="Proteomes" id="UP000326924">
    <property type="component" value="Unassembled WGS sequence"/>
</dbReference>